<keyword evidence="2" id="KW-1185">Reference proteome</keyword>
<sequence>MYITTYSSTALRRASRTKFLSSSPSLSTTAAFCSSSRAHSSPSITNQCRSFSFSSAFRSVPRWSHGVDWKSLASLTSSEGSPPWVLFVIFIAFLGLFLLNSSECDFKGILTGLPKPEGGDTQQNLIYLNTMKIVQQIDWKNTSLKQVEIPFEHTHMYPTSKTLLLCRDFTGLPAVVDLACMHDVPVDLVTNHSLEVDVARSENAVQANMKLEFQRNKGRFAFLKWGSNAFQNMLVVPVSSGFVHQVNLEYLGRVVFNIDGMLYPDSVVGTDFHTTMIDGLVVAGWGVGATDLVLTVTQMLRKHGVIGKFVEFYGEGVGKISLVDRATIGNMSSKYGATMGFFPVDHVTLQYLKLTGRSEETMSTFPHSCVAMIEAYLRANNMFVDYDKTRLSPQQEGVYSSYLHLDLADVPLKKMKVDWHSCLDNKIGFKPVELNHGSVITVAITSCTNTSNPSVMLGAGLVTKKTCELGLQVKSWIKTSLAPGSGVVTKYLLPSGLQKYLNEQGFHIVGYGCTTCIGNSRDMDESIASNFEGHAHPLTRANYVASHSLVVAYALARTSRCPIARTNLGKDFWVSTSLLFLESVNFAKKKLKSSSSVSLGEEVCKLQSRRDERKRDRGRLQMLANEVTINLNVFHPLMEDSIVGNSTAVVTIERDVGFLPHKDLQLYGQSQSASWIPDPDFFTLASQLARLTRKGVKFVWSESYEKSLELIILERGLGYTVYCNASRKGLRCVLMQGGK</sequence>
<evidence type="ECO:0000313" key="2">
    <source>
        <dbReference type="Proteomes" id="UP001060215"/>
    </source>
</evidence>
<dbReference type="Proteomes" id="UP001060215">
    <property type="component" value="Chromosome 8"/>
</dbReference>
<protein>
    <submittedName>
        <fullName evidence="1">Uncharacterized protein</fullName>
    </submittedName>
</protein>
<dbReference type="EMBL" id="CM045765">
    <property type="protein sequence ID" value="KAI7999181.1"/>
    <property type="molecule type" value="Genomic_DNA"/>
</dbReference>
<comment type="caution">
    <text evidence="1">The sequence shown here is derived from an EMBL/GenBank/DDBJ whole genome shotgun (WGS) entry which is preliminary data.</text>
</comment>
<feature type="non-terminal residue" evidence="1">
    <location>
        <position position="739"/>
    </location>
</feature>
<proteinExistence type="predicted"/>
<accession>A0ACC0GGJ0</accession>
<evidence type="ECO:0000313" key="1">
    <source>
        <dbReference type="EMBL" id="KAI7999181.1"/>
    </source>
</evidence>
<gene>
    <name evidence="1" type="ORF">LOK49_LG09G01572</name>
</gene>
<name>A0ACC0GGJ0_9ERIC</name>
<organism evidence="1 2">
    <name type="scientific">Camellia lanceoleosa</name>
    <dbReference type="NCBI Taxonomy" id="1840588"/>
    <lineage>
        <taxon>Eukaryota</taxon>
        <taxon>Viridiplantae</taxon>
        <taxon>Streptophyta</taxon>
        <taxon>Embryophyta</taxon>
        <taxon>Tracheophyta</taxon>
        <taxon>Spermatophyta</taxon>
        <taxon>Magnoliopsida</taxon>
        <taxon>eudicotyledons</taxon>
        <taxon>Gunneridae</taxon>
        <taxon>Pentapetalae</taxon>
        <taxon>asterids</taxon>
        <taxon>Ericales</taxon>
        <taxon>Theaceae</taxon>
        <taxon>Camellia</taxon>
    </lineage>
</organism>
<reference evidence="1 2" key="1">
    <citation type="journal article" date="2022" name="Plant J.">
        <title>Chromosome-level genome of Camellia lanceoleosa provides a valuable resource for understanding genome evolution and self-incompatibility.</title>
        <authorList>
            <person name="Gong W."/>
            <person name="Xiao S."/>
            <person name="Wang L."/>
            <person name="Liao Z."/>
            <person name="Chang Y."/>
            <person name="Mo W."/>
            <person name="Hu G."/>
            <person name="Li W."/>
            <person name="Zhao G."/>
            <person name="Zhu H."/>
            <person name="Hu X."/>
            <person name="Ji K."/>
            <person name="Xiang X."/>
            <person name="Song Q."/>
            <person name="Yuan D."/>
            <person name="Jin S."/>
            <person name="Zhang L."/>
        </authorList>
    </citation>
    <scope>NUCLEOTIDE SEQUENCE [LARGE SCALE GENOMIC DNA]</scope>
    <source>
        <strain evidence="1">SQ_2022a</strain>
    </source>
</reference>